<sequence length="122" mass="13136">MDRPPPAPEPDPAELREAIRTLNDAKDAFKKATPESKEMTRRYFGFAIFLFIVAIAVIVVTAGFGWSNAVIAGAIAAYGGFAIIFELCNLADKGPFVPEAFIKLLGLEAVLIGFFTIAAETI</sequence>
<comment type="caution">
    <text evidence="2">The sequence shown here is derived from an EMBL/GenBank/DDBJ whole genome shotgun (WGS) entry which is preliminary data.</text>
</comment>
<dbReference type="RefSeq" id="WP_188806876.1">
    <property type="nucleotide sequence ID" value="NZ_BAAAOU010000010.1"/>
</dbReference>
<keyword evidence="3" id="KW-1185">Reference proteome</keyword>
<feature type="transmembrane region" description="Helical" evidence="1">
    <location>
        <begin position="70"/>
        <end position="88"/>
    </location>
</feature>
<feature type="transmembrane region" description="Helical" evidence="1">
    <location>
        <begin position="43"/>
        <end position="64"/>
    </location>
</feature>
<name>A0ABQ2MCT3_9MICC</name>
<reference evidence="3" key="1">
    <citation type="journal article" date="2019" name="Int. J. Syst. Evol. Microbiol.">
        <title>The Global Catalogue of Microorganisms (GCM) 10K type strain sequencing project: providing services to taxonomists for standard genome sequencing and annotation.</title>
        <authorList>
            <consortium name="The Broad Institute Genomics Platform"/>
            <consortium name="The Broad Institute Genome Sequencing Center for Infectious Disease"/>
            <person name="Wu L."/>
            <person name="Ma J."/>
        </authorList>
    </citation>
    <scope>NUCLEOTIDE SEQUENCE [LARGE SCALE GENOMIC DNA]</scope>
    <source>
        <strain evidence="3">CGMCC 1.7064</strain>
    </source>
</reference>
<gene>
    <name evidence="2" type="ORF">GCM10010977_28920</name>
</gene>
<feature type="transmembrane region" description="Helical" evidence="1">
    <location>
        <begin position="100"/>
        <end position="119"/>
    </location>
</feature>
<protein>
    <submittedName>
        <fullName evidence="2">Uncharacterized protein</fullName>
    </submittedName>
</protein>
<evidence type="ECO:0000313" key="3">
    <source>
        <dbReference type="Proteomes" id="UP000642509"/>
    </source>
</evidence>
<organism evidence="2 3">
    <name type="scientific">Citricoccus zhacaiensis</name>
    <dbReference type="NCBI Taxonomy" id="489142"/>
    <lineage>
        <taxon>Bacteria</taxon>
        <taxon>Bacillati</taxon>
        <taxon>Actinomycetota</taxon>
        <taxon>Actinomycetes</taxon>
        <taxon>Micrococcales</taxon>
        <taxon>Micrococcaceae</taxon>
        <taxon>Citricoccus</taxon>
    </lineage>
</organism>
<accession>A0ABQ2MCT3</accession>
<keyword evidence="1" id="KW-0812">Transmembrane</keyword>
<evidence type="ECO:0000256" key="1">
    <source>
        <dbReference type="SAM" id="Phobius"/>
    </source>
</evidence>
<proteinExistence type="predicted"/>
<evidence type="ECO:0000313" key="2">
    <source>
        <dbReference type="EMBL" id="GGO48708.1"/>
    </source>
</evidence>
<keyword evidence="1" id="KW-1133">Transmembrane helix</keyword>
<keyword evidence="1" id="KW-0472">Membrane</keyword>
<dbReference type="EMBL" id="BMLQ01000010">
    <property type="protein sequence ID" value="GGO48708.1"/>
    <property type="molecule type" value="Genomic_DNA"/>
</dbReference>
<dbReference type="Proteomes" id="UP000642509">
    <property type="component" value="Unassembled WGS sequence"/>
</dbReference>